<proteinExistence type="predicted"/>
<dbReference type="OrthoDB" id="9767435at2"/>
<dbReference type="InterPro" id="IPR000700">
    <property type="entry name" value="PAS-assoc_C"/>
</dbReference>
<dbReference type="RefSeq" id="WP_073289476.1">
    <property type="nucleotide sequence ID" value="NZ_FRCP01000017.1"/>
</dbReference>
<reference evidence="2 3" key="1">
    <citation type="submission" date="2016-11" db="EMBL/GenBank/DDBJ databases">
        <authorList>
            <person name="Jaros S."/>
            <person name="Januszkiewicz K."/>
            <person name="Wedrychowicz H."/>
        </authorList>
    </citation>
    <scope>NUCLEOTIDE SEQUENCE [LARGE SCALE GENOMIC DNA]</scope>
    <source>
        <strain evidence="2 3">DSM 15930</strain>
    </source>
</reference>
<dbReference type="Gene3D" id="3.30.450.20">
    <property type="entry name" value="PAS domain"/>
    <property type="match status" value="1"/>
</dbReference>
<dbReference type="STRING" id="1120996.SAMN02746066_03271"/>
<dbReference type="PROSITE" id="PS50113">
    <property type="entry name" value="PAC"/>
    <property type="match status" value="1"/>
</dbReference>
<name>A0A1M7LKP5_9FIRM</name>
<gene>
    <name evidence="2" type="ORF">SAMN02746066_03271</name>
</gene>
<evidence type="ECO:0000313" key="2">
    <source>
        <dbReference type="EMBL" id="SHM78655.1"/>
    </source>
</evidence>
<dbReference type="CDD" id="cd00130">
    <property type="entry name" value="PAS"/>
    <property type="match status" value="1"/>
</dbReference>
<dbReference type="InterPro" id="IPR000014">
    <property type="entry name" value="PAS"/>
</dbReference>
<dbReference type="InterPro" id="IPR013655">
    <property type="entry name" value="PAS_fold_3"/>
</dbReference>
<accession>A0A1M7LKP5</accession>
<dbReference type="NCBIfam" id="TIGR00229">
    <property type="entry name" value="sensory_box"/>
    <property type="match status" value="1"/>
</dbReference>
<sequence>MKIGERLKYQQLVDYINFPVVIYIYETRRIIAINKRAKDILVPDGKLLRYMPDLKLKSQASQQALERGTDILIDIPILVGIREIRIDLEVNSIVLDGKHIVVMLLDYTENQSFGDKFLNHVPRLFWKDKKLNLKSVNYFCREDIQTRGIRFENIENHYDNESAGLLIENETRVIESKQPLWNVMQLIQPSNGQGRFINIQRIPIINKNGTVVGILGSYHLILSKKEFEEEILWLKYEKSRLTNLLAVNDTIFFRIRLDDNWSVEYVTPNVKKLGYNSKDFYLKNITFRDLVMKEDMKSVVQEFMSTKKQGTKRVEMEYRIRKADGSSIWVKGFCVYMDSDGIFEKDHYVDCALRDISGIKTLQKELEVSHDAFQAKFEAIKKGEILIKSVRFTDLFNIEELLVTIKSFSDMMNISCTITDYVGRTLCNIIRKPYIEEELYQYYENREGREIFRNLYKLVKNRESNYVYDNVNEVYVYGIPFNVDDKCIGLLDILVKEKVPPESPIMVFLNDIVERLCSSVRKNIELFRERDRRENAEAQLRIAQSKGYFLSRELEIALTEDDLCSALNKIIHNLVQYIYVGEILLFRQTNELSYYEKQVEWNSKGEENRKVTQSYEKLNLRECEELVKTFKHTNIVIYQQKEIPQYLQRQFRSRRVKTLAIILFEFELSENIIIAFCDRNSDSQWTKEKTTLLTDVSNIIKIVLQRIITNKK</sequence>
<organism evidence="2 3">
    <name type="scientific">Anaerosporobacter mobilis DSM 15930</name>
    <dbReference type="NCBI Taxonomy" id="1120996"/>
    <lineage>
        <taxon>Bacteria</taxon>
        <taxon>Bacillati</taxon>
        <taxon>Bacillota</taxon>
        <taxon>Clostridia</taxon>
        <taxon>Lachnospirales</taxon>
        <taxon>Lachnospiraceae</taxon>
        <taxon>Anaerosporobacter</taxon>
    </lineage>
</organism>
<dbReference type="EMBL" id="FRCP01000017">
    <property type="protein sequence ID" value="SHM78655.1"/>
    <property type="molecule type" value="Genomic_DNA"/>
</dbReference>
<keyword evidence="3" id="KW-1185">Reference proteome</keyword>
<dbReference type="InterPro" id="IPR035965">
    <property type="entry name" value="PAS-like_dom_sf"/>
</dbReference>
<feature type="domain" description="PAC" evidence="1">
    <location>
        <begin position="314"/>
        <end position="368"/>
    </location>
</feature>
<dbReference type="AlphaFoldDB" id="A0A1M7LKP5"/>
<dbReference type="SUPFAM" id="SSF55785">
    <property type="entry name" value="PYP-like sensor domain (PAS domain)"/>
    <property type="match status" value="1"/>
</dbReference>
<evidence type="ECO:0000259" key="1">
    <source>
        <dbReference type="PROSITE" id="PS50113"/>
    </source>
</evidence>
<evidence type="ECO:0000313" key="3">
    <source>
        <dbReference type="Proteomes" id="UP000184038"/>
    </source>
</evidence>
<dbReference type="Proteomes" id="UP000184038">
    <property type="component" value="Unassembled WGS sequence"/>
</dbReference>
<protein>
    <submittedName>
        <fullName evidence="2">PAS domain S-box-containing protein</fullName>
    </submittedName>
</protein>
<dbReference type="Pfam" id="PF08447">
    <property type="entry name" value="PAS_3"/>
    <property type="match status" value="1"/>
</dbReference>